<feature type="modified residue" description="4-aspartylphosphate" evidence="17">
    <location>
        <position position="1059"/>
    </location>
</feature>
<dbReference type="EMBL" id="CP159373">
    <property type="protein sequence ID" value="XCN73863.1"/>
    <property type="molecule type" value="Genomic_DNA"/>
</dbReference>
<feature type="domain" description="PAC" evidence="21">
    <location>
        <begin position="567"/>
        <end position="620"/>
    </location>
</feature>
<name>A0AAU8LYB7_9BACT</name>
<feature type="domain" description="Histidine kinase" evidence="19">
    <location>
        <begin position="765"/>
        <end position="986"/>
    </location>
</feature>
<keyword evidence="6" id="KW-0808">Transferase</keyword>
<evidence type="ECO:0000256" key="6">
    <source>
        <dbReference type="ARBA" id="ARBA00022679"/>
    </source>
</evidence>
<dbReference type="PANTHER" id="PTHR45339:SF1">
    <property type="entry name" value="HYBRID SIGNAL TRANSDUCTION HISTIDINE KINASE J"/>
    <property type="match status" value="1"/>
</dbReference>
<feature type="domain" description="HPt" evidence="22">
    <location>
        <begin position="1175"/>
        <end position="1275"/>
    </location>
</feature>
<feature type="transmembrane region" description="Helical" evidence="18">
    <location>
        <begin position="321"/>
        <end position="340"/>
    </location>
</feature>
<evidence type="ECO:0000259" key="22">
    <source>
        <dbReference type="PROSITE" id="PS50894"/>
    </source>
</evidence>
<dbReference type="InterPro" id="IPR004358">
    <property type="entry name" value="Sig_transdc_His_kin-like_C"/>
</dbReference>
<dbReference type="Gene3D" id="1.20.120.160">
    <property type="entry name" value="HPT domain"/>
    <property type="match status" value="1"/>
</dbReference>
<evidence type="ECO:0000256" key="16">
    <source>
        <dbReference type="PROSITE-ProRule" id="PRU00110"/>
    </source>
</evidence>
<dbReference type="InterPro" id="IPR036641">
    <property type="entry name" value="HPT_dom_sf"/>
</dbReference>
<dbReference type="InterPro" id="IPR036890">
    <property type="entry name" value="HATPase_C_sf"/>
</dbReference>
<dbReference type="SUPFAM" id="SSF47226">
    <property type="entry name" value="Histidine-containing phosphotransfer domain, HPT domain"/>
    <property type="match status" value="1"/>
</dbReference>
<evidence type="ECO:0000256" key="1">
    <source>
        <dbReference type="ARBA" id="ARBA00000085"/>
    </source>
</evidence>
<dbReference type="InterPro" id="IPR008207">
    <property type="entry name" value="Sig_transdc_His_kin_Hpt_dom"/>
</dbReference>
<keyword evidence="12" id="KW-0902">Two-component regulatory system</keyword>
<feature type="domain" description="Response regulatory" evidence="20">
    <location>
        <begin position="1010"/>
        <end position="1126"/>
    </location>
</feature>
<evidence type="ECO:0000256" key="3">
    <source>
        <dbReference type="ARBA" id="ARBA00012438"/>
    </source>
</evidence>
<gene>
    <name evidence="23" type="ORF">Q3M24_03660</name>
</gene>
<dbReference type="Pfam" id="PF08448">
    <property type="entry name" value="PAS_4"/>
    <property type="match status" value="1"/>
</dbReference>
<dbReference type="NCBIfam" id="TIGR00229">
    <property type="entry name" value="sensory_box"/>
    <property type="match status" value="2"/>
</dbReference>
<dbReference type="InterPro" id="IPR001789">
    <property type="entry name" value="Sig_transdc_resp-reg_receiver"/>
</dbReference>
<dbReference type="InterPro" id="IPR000700">
    <property type="entry name" value="PAS-assoc_C"/>
</dbReference>
<evidence type="ECO:0000256" key="10">
    <source>
        <dbReference type="ARBA" id="ARBA00022840"/>
    </source>
</evidence>
<dbReference type="InterPro" id="IPR000014">
    <property type="entry name" value="PAS"/>
</dbReference>
<comment type="subunit">
    <text evidence="14">At low DSF concentrations, interacts with RpfF.</text>
</comment>
<dbReference type="FunFam" id="3.30.565.10:FF:000010">
    <property type="entry name" value="Sensor histidine kinase RcsC"/>
    <property type="match status" value="1"/>
</dbReference>
<dbReference type="Gene3D" id="3.40.50.2300">
    <property type="match status" value="1"/>
</dbReference>
<dbReference type="InterPro" id="IPR003594">
    <property type="entry name" value="HATPase_dom"/>
</dbReference>
<evidence type="ECO:0000256" key="2">
    <source>
        <dbReference type="ARBA" id="ARBA00004651"/>
    </source>
</evidence>
<evidence type="ECO:0000256" key="5">
    <source>
        <dbReference type="ARBA" id="ARBA00022553"/>
    </source>
</evidence>
<dbReference type="SMART" id="SM00387">
    <property type="entry name" value="HATPase_c"/>
    <property type="match status" value="1"/>
</dbReference>
<evidence type="ECO:0000259" key="20">
    <source>
        <dbReference type="PROSITE" id="PS50110"/>
    </source>
</evidence>
<dbReference type="InterPro" id="IPR029150">
    <property type="entry name" value="dCache_3"/>
</dbReference>
<reference evidence="23" key="2">
    <citation type="submission" date="2024-06" db="EMBL/GenBank/DDBJ databases">
        <authorList>
            <person name="Plum-Jensen L.E."/>
            <person name="Schramm A."/>
            <person name="Marshall I.P.G."/>
        </authorList>
    </citation>
    <scope>NUCLEOTIDE SEQUENCE</scope>
    <source>
        <strain evidence="23">Rat1</strain>
    </source>
</reference>
<keyword evidence="8" id="KW-0547">Nucleotide-binding</keyword>
<keyword evidence="5 17" id="KW-0597">Phosphoprotein</keyword>
<dbReference type="InterPro" id="IPR011006">
    <property type="entry name" value="CheY-like_superfamily"/>
</dbReference>
<dbReference type="Pfam" id="PF14827">
    <property type="entry name" value="dCache_3"/>
    <property type="match status" value="1"/>
</dbReference>
<reference evidence="23" key="1">
    <citation type="journal article" date="2024" name="Syst. Appl. Microbiol.">
        <title>First single-strain enrichments of Electrothrix cable bacteria, description of E. aestuarii sp. nov. and E. rattekaaiensis sp. nov., and proposal of a cable bacteria taxonomy following the rules of the SeqCode.</title>
        <authorList>
            <person name="Plum-Jensen L.E."/>
            <person name="Schramm A."/>
            <person name="Marshall I.P.G."/>
        </authorList>
    </citation>
    <scope>NUCLEOTIDE SEQUENCE</scope>
    <source>
        <strain evidence="23">Rat1</strain>
    </source>
</reference>
<protein>
    <recommendedName>
        <fullName evidence="15">Sensory/regulatory protein RpfC</fullName>
        <ecNumber evidence="3">2.7.13.3</ecNumber>
    </recommendedName>
</protein>
<comment type="catalytic activity">
    <reaction evidence="1">
        <text>ATP + protein L-histidine = ADP + protein N-phospho-L-histidine.</text>
        <dbReference type="EC" id="2.7.13.3"/>
    </reaction>
</comment>
<dbReference type="KEGG" id="eaj:Q3M24_03660"/>
<accession>A0AAU8LYB7</accession>
<dbReference type="CDD" id="cd17546">
    <property type="entry name" value="REC_hyHK_CKI1_RcsC-like"/>
    <property type="match status" value="1"/>
</dbReference>
<dbReference type="Pfam" id="PF00512">
    <property type="entry name" value="HisKA"/>
    <property type="match status" value="1"/>
</dbReference>
<keyword evidence="10 23" id="KW-0067">ATP-binding</keyword>
<dbReference type="Gene3D" id="3.30.450.20">
    <property type="entry name" value="PAS domain"/>
    <property type="match status" value="3"/>
</dbReference>
<dbReference type="SUPFAM" id="SSF55785">
    <property type="entry name" value="PYP-like sensor domain (PAS domain)"/>
    <property type="match status" value="3"/>
</dbReference>
<dbReference type="SUPFAM" id="SSF103190">
    <property type="entry name" value="Sensory domain-like"/>
    <property type="match status" value="1"/>
</dbReference>
<dbReference type="SMART" id="SM00086">
    <property type="entry name" value="PAC"/>
    <property type="match status" value="2"/>
</dbReference>
<dbReference type="InterPro" id="IPR035965">
    <property type="entry name" value="PAS-like_dom_sf"/>
</dbReference>
<evidence type="ECO:0000256" key="11">
    <source>
        <dbReference type="ARBA" id="ARBA00022989"/>
    </source>
</evidence>
<dbReference type="CDD" id="cd00130">
    <property type="entry name" value="PAS"/>
    <property type="match status" value="2"/>
</dbReference>
<dbReference type="AlphaFoldDB" id="A0AAU8LYB7"/>
<dbReference type="SMART" id="SM00073">
    <property type="entry name" value="HPT"/>
    <property type="match status" value="1"/>
</dbReference>
<evidence type="ECO:0000256" key="9">
    <source>
        <dbReference type="ARBA" id="ARBA00022777"/>
    </source>
</evidence>
<evidence type="ECO:0000259" key="19">
    <source>
        <dbReference type="PROSITE" id="PS50109"/>
    </source>
</evidence>
<dbReference type="PROSITE" id="PS50110">
    <property type="entry name" value="RESPONSE_REGULATORY"/>
    <property type="match status" value="1"/>
</dbReference>
<keyword evidence="4" id="KW-1003">Cell membrane</keyword>
<dbReference type="PANTHER" id="PTHR45339">
    <property type="entry name" value="HYBRID SIGNAL TRANSDUCTION HISTIDINE KINASE J"/>
    <property type="match status" value="1"/>
</dbReference>
<dbReference type="InterPro" id="IPR001610">
    <property type="entry name" value="PAC"/>
</dbReference>
<dbReference type="Gene3D" id="1.10.287.130">
    <property type="match status" value="1"/>
</dbReference>
<evidence type="ECO:0000256" key="7">
    <source>
        <dbReference type="ARBA" id="ARBA00022692"/>
    </source>
</evidence>
<evidence type="ECO:0000256" key="15">
    <source>
        <dbReference type="ARBA" id="ARBA00068150"/>
    </source>
</evidence>
<evidence type="ECO:0000256" key="8">
    <source>
        <dbReference type="ARBA" id="ARBA00022741"/>
    </source>
</evidence>
<dbReference type="InterPro" id="IPR013655">
    <property type="entry name" value="PAS_fold_3"/>
</dbReference>
<dbReference type="PROSITE" id="PS50109">
    <property type="entry name" value="HIS_KIN"/>
    <property type="match status" value="1"/>
</dbReference>
<dbReference type="CDD" id="cd00088">
    <property type="entry name" value="HPT"/>
    <property type="match status" value="1"/>
</dbReference>
<dbReference type="GO" id="GO:0000155">
    <property type="term" value="F:phosphorelay sensor kinase activity"/>
    <property type="evidence" value="ECO:0007669"/>
    <property type="project" value="InterPro"/>
</dbReference>
<proteinExistence type="predicted"/>
<keyword evidence="7 18" id="KW-0812">Transmembrane</keyword>
<dbReference type="CDD" id="cd16922">
    <property type="entry name" value="HATPase_EvgS-ArcB-TorS-like"/>
    <property type="match status" value="1"/>
</dbReference>
<dbReference type="Gene3D" id="3.30.565.10">
    <property type="entry name" value="Histidine kinase-like ATPase, C-terminal domain"/>
    <property type="match status" value="1"/>
</dbReference>
<dbReference type="Gene3D" id="2.10.70.100">
    <property type="match status" value="2"/>
</dbReference>
<dbReference type="PROSITE" id="PS50894">
    <property type="entry name" value="HPT"/>
    <property type="match status" value="1"/>
</dbReference>
<evidence type="ECO:0000256" key="4">
    <source>
        <dbReference type="ARBA" id="ARBA00022475"/>
    </source>
</evidence>
<comment type="subcellular location">
    <subcellularLocation>
        <location evidence="2">Cell membrane</location>
        <topology evidence="2">Multi-pass membrane protein</topology>
    </subcellularLocation>
</comment>
<keyword evidence="13 18" id="KW-0472">Membrane</keyword>
<dbReference type="InterPro" id="IPR003661">
    <property type="entry name" value="HisK_dim/P_dom"/>
</dbReference>
<feature type="domain" description="PAC" evidence="21">
    <location>
        <begin position="695"/>
        <end position="747"/>
    </location>
</feature>
<evidence type="ECO:0000259" key="21">
    <source>
        <dbReference type="PROSITE" id="PS50113"/>
    </source>
</evidence>
<dbReference type="EC" id="2.7.13.3" evidence="3"/>
<dbReference type="GO" id="GO:0005524">
    <property type="term" value="F:ATP binding"/>
    <property type="evidence" value="ECO:0007669"/>
    <property type="project" value="UniProtKB-KW"/>
</dbReference>
<keyword evidence="11 18" id="KW-1133">Transmembrane helix</keyword>
<evidence type="ECO:0000256" key="13">
    <source>
        <dbReference type="ARBA" id="ARBA00023136"/>
    </source>
</evidence>
<dbReference type="PRINTS" id="PR00344">
    <property type="entry name" value="BCTRLSENSOR"/>
</dbReference>
<dbReference type="SUPFAM" id="SSF55874">
    <property type="entry name" value="ATPase domain of HSP90 chaperone/DNA topoisomerase II/histidine kinase"/>
    <property type="match status" value="1"/>
</dbReference>
<sequence>MRTKEIHNTLTGRLPQGVYAIKKGIFCYILAGMVLLGLVYLISVFWMYRQQDEVRFQEWKQTVEDVYSNRINEAENNLRALLMVLRENPALQQYFLARDRDLLLETSHNLERKLSQEYHITHFYYHLPNRVNFLRVHQPQRYGDRIERSTIQEASKTGDVASGLELGPLGTLTLRAVIPWYAGGKLIGYLELGRELASVVSAFRQSDTVDGYLLTVKKQLVERKGWALGMAMLNRSADWSAFSDRVIMINTLPERFAYLGREQGEDHRFQNFLHRFIFPENMFYMIYDRPLLDISGRQVGHLVFVHDELKELLLARRMNNCFLLILLGLAVLLLVFYYHVLRKTELQLVESGAVLEESRQQLALALEVADLGIWDWRPLDGDAVYTNDIFFTMLGYPPQGDVPFTMKQWMDWVHPADLQEVIAIRELFFDGDDNCYCTEYRVRSFGGQWTWIRDVGRVVRRGLQGEVERFMGVHIDITQRKEAETQRQANYENLITFMETLPDAAFLKDGEGRWQLTNRTARELFQIEDYPWQGKNDLELAEERLGWRRSHLSCITSDQEAWQVKEMFIDYEEVLGADGQEQVFEVRKMPLFFPDGQRKALVIIGREITAERLAEKKLKKSEQFLAQTQQIAGLGSWRQTLPDNAQEWSPEMYAILEFDETVKPSWHTFLERVHPDDRQMVSATYTDAVLSREPFCSEHRLLMEDGRIKYVLERGETEYDDTGKPLQSIGSVLDITARKEIEQELIGAQQHAEAASQAKSKFLANMSHELRTPMNAIIGMSKLALETELSTEQRNYIAKAHHSAEQLLGILNDILDFSKIEAGKMGLEIIHYHLHAVFDNLYNLIGLKSEEKGLLLHIDVADNVPDILQGDPLRLGQILVNLVNNAIKFTDKGSVSISVELLDRTEEQVVLHFSVTDTGIGMTLEQQKGLFQLFSQADNSITRKYGGTGLGLSICKRLVEMMGGKIWAESAYEQGSCFHFILPQQIGSPYAEIEKQADLAEIIRLLQGTRVLLVEDNQINQEVAQLMLSRQGIDVTLADNGEEALAILGQQEFDCVLMDIQMPVMDGYTACAEIRKDPKFSELPVIALTANVMAGDREKSKAAGMDGHIGKPFREEEMFAMMARLMHPESLMPAAKKKQAVQEPEVKKAPIKEPVSLFGLTGIEAGKGMKNTMNDPEIYRQVLQLFRKDQGSFAQQFQDAQAGEDPAAPTRLAHTLKGIAGTVGATRLQEEALQLEMLCREEGQVQERASEEQRKEQFRKVVKELDAIFAELDRFFG</sequence>
<dbReference type="PROSITE" id="PS50113">
    <property type="entry name" value="PAC"/>
    <property type="match status" value="3"/>
</dbReference>
<organism evidence="23">
    <name type="scientific">Candidatus Electrothrix aestuarii</name>
    <dbReference type="NCBI Taxonomy" id="3062594"/>
    <lineage>
        <taxon>Bacteria</taxon>
        <taxon>Pseudomonadati</taxon>
        <taxon>Thermodesulfobacteriota</taxon>
        <taxon>Desulfobulbia</taxon>
        <taxon>Desulfobulbales</taxon>
        <taxon>Desulfobulbaceae</taxon>
        <taxon>Candidatus Electrothrix</taxon>
    </lineage>
</organism>
<evidence type="ECO:0000256" key="14">
    <source>
        <dbReference type="ARBA" id="ARBA00064003"/>
    </source>
</evidence>
<evidence type="ECO:0000256" key="12">
    <source>
        <dbReference type="ARBA" id="ARBA00023012"/>
    </source>
</evidence>
<dbReference type="InterPro" id="IPR013656">
    <property type="entry name" value="PAS_4"/>
</dbReference>
<dbReference type="SMART" id="SM00448">
    <property type="entry name" value="REC"/>
    <property type="match status" value="1"/>
</dbReference>
<dbReference type="InterPro" id="IPR029151">
    <property type="entry name" value="Sensor-like_sf"/>
</dbReference>
<dbReference type="Pfam" id="PF08447">
    <property type="entry name" value="PAS_3"/>
    <property type="match status" value="2"/>
</dbReference>
<evidence type="ECO:0000256" key="18">
    <source>
        <dbReference type="SAM" id="Phobius"/>
    </source>
</evidence>
<feature type="modified residue" description="Phosphohistidine" evidence="16">
    <location>
        <position position="1214"/>
    </location>
</feature>
<feature type="domain" description="PAC" evidence="21">
    <location>
        <begin position="436"/>
        <end position="489"/>
    </location>
</feature>
<feature type="transmembrane region" description="Helical" evidence="18">
    <location>
        <begin position="25"/>
        <end position="48"/>
    </location>
</feature>
<dbReference type="InterPro" id="IPR005467">
    <property type="entry name" value="His_kinase_dom"/>
</dbReference>
<dbReference type="Pfam" id="PF01627">
    <property type="entry name" value="Hpt"/>
    <property type="match status" value="1"/>
</dbReference>
<dbReference type="InterPro" id="IPR036097">
    <property type="entry name" value="HisK_dim/P_sf"/>
</dbReference>
<dbReference type="GO" id="GO:0005886">
    <property type="term" value="C:plasma membrane"/>
    <property type="evidence" value="ECO:0007669"/>
    <property type="project" value="UniProtKB-SubCell"/>
</dbReference>
<dbReference type="Pfam" id="PF00072">
    <property type="entry name" value="Response_reg"/>
    <property type="match status" value="1"/>
</dbReference>
<dbReference type="SUPFAM" id="SSF52172">
    <property type="entry name" value="CheY-like"/>
    <property type="match status" value="1"/>
</dbReference>
<dbReference type="CDD" id="cd00082">
    <property type="entry name" value="HisKA"/>
    <property type="match status" value="1"/>
</dbReference>
<dbReference type="Pfam" id="PF02518">
    <property type="entry name" value="HATPase_c"/>
    <property type="match status" value="1"/>
</dbReference>
<dbReference type="SMART" id="SM00388">
    <property type="entry name" value="HisKA"/>
    <property type="match status" value="1"/>
</dbReference>
<dbReference type="FunFam" id="1.10.287.130:FF:000002">
    <property type="entry name" value="Two-component osmosensing histidine kinase"/>
    <property type="match status" value="1"/>
</dbReference>
<dbReference type="SMART" id="SM00091">
    <property type="entry name" value="PAS"/>
    <property type="match status" value="3"/>
</dbReference>
<evidence type="ECO:0000313" key="23">
    <source>
        <dbReference type="EMBL" id="XCN73863.1"/>
    </source>
</evidence>
<keyword evidence="9" id="KW-0418">Kinase</keyword>
<evidence type="ECO:0000256" key="17">
    <source>
        <dbReference type="PROSITE-ProRule" id="PRU00169"/>
    </source>
</evidence>
<dbReference type="SUPFAM" id="SSF47384">
    <property type="entry name" value="Homodimeric domain of signal transducing histidine kinase"/>
    <property type="match status" value="1"/>
</dbReference>